<dbReference type="SUPFAM" id="SSF54373">
    <property type="entry name" value="FAD-linked reductases, C-terminal domain"/>
    <property type="match status" value="1"/>
</dbReference>
<keyword evidence="13" id="KW-1185">Reference proteome</keyword>
<evidence type="ECO:0000256" key="1">
    <source>
        <dbReference type="ARBA" id="ARBA00001974"/>
    </source>
</evidence>
<dbReference type="EMBL" id="JBHSMM010000001">
    <property type="protein sequence ID" value="MFC5438784.1"/>
    <property type="molecule type" value="Genomic_DNA"/>
</dbReference>
<dbReference type="Proteomes" id="UP001596018">
    <property type="component" value="Unassembled WGS sequence"/>
</dbReference>
<evidence type="ECO:0000256" key="5">
    <source>
        <dbReference type="ARBA" id="ARBA00022827"/>
    </source>
</evidence>
<dbReference type="PANTHER" id="PTHR11530">
    <property type="entry name" value="D-AMINO ACID OXIDASE"/>
    <property type="match status" value="1"/>
</dbReference>
<gene>
    <name evidence="12" type="primary">thiO</name>
    <name evidence="12" type="ORF">ACFPK0_02010</name>
</gene>
<dbReference type="Gene3D" id="3.50.50.60">
    <property type="entry name" value="FAD/NAD(P)-binding domain"/>
    <property type="match status" value="1"/>
</dbReference>
<dbReference type="RefSeq" id="WP_377338009.1">
    <property type="nucleotide sequence ID" value="NZ_JALBWS010000015.1"/>
</dbReference>
<proteinExistence type="inferred from homology"/>
<dbReference type="Pfam" id="PF01266">
    <property type="entry name" value="DAO"/>
    <property type="match status" value="1"/>
</dbReference>
<organism evidence="12 13">
    <name type="scientific">Rhodanobacter ginsenosidimutans</name>
    <dbReference type="NCBI Taxonomy" id="490571"/>
    <lineage>
        <taxon>Bacteria</taxon>
        <taxon>Pseudomonadati</taxon>
        <taxon>Pseudomonadota</taxon>
        <taxon>Gammaproteobacteria</taxon>
        <taxon>Lysobacterales</taxon>
        <taxon>Rhodanobacteraceae</taxon>
        <taxon>Rhodanobacter</taxon>
    </lineage>
</organism>
<dbReference type="PANTHER" id="PTHR11530:SF11">
    <property type="entry name" value="D-ASPARTATE OXIDASE"/>
    <property type="match status" value="1"/>
</dbReference>
<sequence length="329" mass="35190">MRVTVIGAGVAGLVTAIELASRGARVEIVERGAAPGAQACTWFAGGMLAPWCEQATAEPQVAALGAASIAWWQRHFADTVQRGTLVVAASRDAGELELFGRRTDRFEATDAALIGALEPDLAGRFHRGLFFPDEAHLDPRRALQALTAQLAAMGVTIRYGVDADVERVVADRVIDCRGIAARDTLEDLRGVRGEMIMLRAPDIHLTRPVRLLHPRFGVYVIPRGQGVFMLGGTLLESSSHGPVTVRSAMDLLNAAYALHPAFAEAQILELGVGVRPAFPDNLPRVSRRGNVIHVNGLYRHGFLLSPAMAQQAAQMALANIPEASACISS</sequence>
<keyword evidence="6" id="KW-0784">Thiamine biosynthesis</keyword>
<keyword evidence="5" id="KW-0274">FAD</keyword>
<evidence type="ECO:0000259" key="11">
    <source>
        <dbReference type="Pfam" id="PF01266"/>
    </source>
</evidence>
<evidence type="ECO:0000313" key="12">
    <source>
        <dbReference type="EMBL" id="MFC5438784.1"/>
    </source>
</evidence>
<dbReference type="EC" id="1.4.3.3" evidence="8"/>
<evidence type="ECO:0000256" key="2">
    <source>
        <dbReference type="ARBA" id="ARBA00004948"/>
    </source>
</evidence>
<dbReference type="GO" id="GO:0043799">
    <property type="term" value="F:glycine oxidase activity"/>
    <property type="evidence" value="ECO:0007669"/>
    <property type="project" value="UniProtKB-EC"/>
</dbReference>
<keyword evidence="7 12" id="KW-0560">Oxidoreductase</keyword>
<feature type="domain" description="FAD dependent oxidoreductase" evidence="11">
    <location>
        <begin position="2"/>
        <end position="315"/>
    </location>
</feature>
<comment type="similarity">
    <text evidence="3">Belongs to the DAMOX/DASOX family.</text>
</comment>
<evidence type="ECO:0000256" key="6">
    <source>
        <dbReference type="ARBA" id="ARBA00022977"/>
    </source>
</evidence>
<comment type="caution">
    <text evidence="12">The sequence shown here is derived from an EMBL/GenBank/DDBJ whole genome shotgun (WGS) entry which is preliminary data.</text>
</comment>
<evidence type="ECO:0000313" key="13">
    <source>
        <dbReference type="Proteomes" id="UP001596018"/>
    </source>
</evidence>
<dbReference type="InterPro" id="IPR006076">
    <property type="entry name" value="FAD-dep_OxRdtase"/>
</dbReference>
<name>A0ABW0JRQ0_9GAMM</name>
<dbReference type="InterPro" id="IPR023209">
    <property type="entry name" value="DAO"/>
</dbReference>
<evidence type="ECO:0000256" key="7">
    <source>
        <dbReference type="ARBA" id="ARBA00023002"/>
    </source>
</evidence>
<dbReference type="Gene3D" id="3.30.9.10">
    <property type="entry name" value="D-Amino Acid Oxidase, subunit A, domain 2"/>
    <property type="match status" value="1"/>
</dbReference>
<dbReference type="SUPFAM" id="SSF51971">
    <property type="entry name" value="Nucleotide-binding domain"/>
    <property type="match status" value="1"/>
</dbReference>
<evidence type="ECO:0000256" key="9">
    <source>
        <dbReference type="ARBA" id="ARBA00039751"/>
    </source>
</evidence>
<comment type="catalytic activity">
    <reaction evidence="10">
        <text>a D-alpha-amino acid + O2 + H2O = a 2-oxocarboxylate + H2O2 + NH4(+)</text>
        <dbReference type="Rhea" id="RHEA:21816"/>
        <dbReference type="ChEBI" id="CHEBI:15377"/>
        <dbReference type="ChEBI" id="CHEBI:15379"/>
        <dbReference type="ChEBI" id="CHEBI:16240"/>
        <dbReference type="ChEBI" id="CHEBI:28938"/>
        <dbReference type="ChEBI" id="CHEBI:35179"/>
        <dbReference type="ChEBI" id="CHEBI:59871"/>
        <dbReference type="EC" id="1.4.3.3"/>
    </reaction>
    <physiologicalReaction direction="left-to-right" evidence="10">
        <dbReference type="Rhea" id="RHEA:21817"/>
    </physiologicalReaction>
</comment>
<dbReference type="InterPro" id="IPR012727">
    <property type="entry name" value="Gly_oxidase_ThiO"/>
</dbReference>
<evidence type="ECO:0000256" key="8">
    <source>
        <dbReference type="ARBA" id="ARBA00039101"/>
    </source>
</evidence>
<dbReference type="NCBIfam" id="TIGR02352">
    <property type="entry name" value="thiamin_ThiO"/>
    <property type="match status" value="1"/>
</dbReference>
<keyword evidence="4" id="KW-0285">Flavoprotein</keyword>
<evidence type="ECO:0000256" key="4">
    <source>
        <dbReference type="ARBA" id="ARBA00022630"/>
    </source>
</evidence>
<dbReference type="InterPro" id="IPR036188">
    <property type="entry name" value="FAD/NAD-bd_sf"/>
</dbReference>
<comment type="pathway">
    <text evidence="2">Cofactor biosynthesis; thiamine diphosphate biosynthesis.</text>
</comment>
<protein>
    <recommendedName>
        <fullName evidence="9">D-amino-acid oxidase</fullName>
        <ecNumber evidence="8">1.4.3.3</ecNumber>
    </recommendedName>
</protein>
<evidence type="ECO:0000256" key="3">
    <source>
        <dbReference type="ARBA" id="ARBA00006730"/>
    </source>
</evidence>
<comment type="cofactor">
    <cofactor evidence="1">
        <name>FAD</name>
        <dbReference type="ChEBI" id="CHEBI:57692"/>
    </cofactor>
</comment>
<accession>A0ABW0JRQ0</accession>
<evidence type="ECO:0000256" key="10">
    <source>
        <dbReference type="ARBA" id="ARBA00049547"/>
    </source>
</evidence>
<reference evidence="13" key="1">
    <citation type="journal article" date="2019" name="Int. J. Syst. Evol. Microbiol.">
        <title>The Global Catalogue of Microorganisms (GCM) 10K type strain sequencing project: providing services to taxonomists for standard genome sequencing and annotation.</title>
        <authorList>
            <consortium name="The Broad Institute Genomics Platform"/>
            <consortium name="The Broad Institute Genome Sequencing Center for Infectious Disease"/>
            <person name="Wu L."/>
            <person name="Ma J."/>
        </authorList>
    </citation>
    <scope>NUCLEOTIDE SEQUENCE [LARGE SCALE GENOMIC DNA]</scope>
    <source>
        <strain evidence="13">KACC 12822</strain>
    </source>
</reference>